<dbReference type="InterPro" id="IPR006214">
    <property type="entry name" value="Bax_inhibitor_1-related"/>
</dbReference>
<evidence type="ECO:0000256" key="2">
    <source>
        <dbReference type="ARBA" id="ARBA00010350"/>
    </source>
</evidence>
<organism evidence="7 8">
    <name type="scientific">Paraconexibacter antarcticus</name>
    <dbReference type="NCBI Taxonomy" id="2949664"/>
    <lineage>
        <taxon>Bacteria</taxon>
        <taxon>Bacillati</taxon>
        <taxon>Actinomycetota</taxon>
        <taxon>Thermoleophilia</taxon>
        <taxon>Solirubrobacterales</taxon>
        <taxon>Paraconexibacteraceae</taxon>
        <taxon>Paraconexibacter</taxon>
    </lineage>
</organism>
<keyword evidence="4 6" id="KW-1133">Transmembrane helix</keyword>
<feature type="transmembrane region" description="Helical" evidence="6">
    <location>
        <begin position="140"/>
        <end position="159"/>
    </location>
</feature>
<comment type="subcellular location">
    <subcellularLocation>
        <location evidence="1">Membrane</location>
        <topology evidence="1">Multi-pass membrane protein</topology>
    </subcellularLocation>
</comment>
<feature type="transmembrane region" description="Helical" evidence="6">
    <location>
        <begin position="107"/>
        <end position="128"/>
    </location>
</feature>
<feature type="transmembrane region" description="Helical" evidence="6">
    <location>
        <begin position="195"/>
        <end position="216"/>
    </location>
</feature>
<proteinExistence type="inferred from homology"/>
<evidence type="ECO:0000256" key="4">
    <source>
        <dbReference type="ARBA" id="ARBA00022989"/>
    </source>
</evidence>
<comment type="similarity">
    <text evidence="2 6">Belongs to the BI1 family.</text>
</comment>
<reference evidence="7 8" key="1">
    <citation type="submission" date="2022-06" db="EMBL/GenBank/DDBJ databases">
        <title>Paraconexibacter antarcticus.</title>
        <authorList>
            <person name="Kim C.S."/>
        </authorList>
    </citation>
    <scope>NUCLEOTIDE SEQUENCE [LARGE SCALE GENOMIC DNA]</scope>
    <source>
        <strain evidence="7 8">02-257</strain>
    </source>
</reference>
<dbReference type="PANTHER" id="PTHR23291:SF50">
    <property type="entry name" value="PROTEIN LIFEGUARD 4"/>
    <property type="match status" value="1"/>
</dbReference>
<evidence type="ECO:0000256" key="6">
    <source>
        <dbReference type="RuleBase" id="RU004379"/>
    </source>
</evidence>
<evidence type="ECO:0000313" key="8">
    <source>
        <dbReference type="Proteomes" id="UP001056035"/>
    </source>
</evidence>
<feature type="transmembrane region" description="Helical" evidence="6">
    <location>
        <begin position="165"/>
        <end position="183"/>
    </location>
</feature>
<keyword evidence="3 6" id="KW-0812">Transmembrane</keyword>
<gene>
    <name evidence="7" type="ORF">NBH00_01235</name>
</gene>
<feature type="transmembrane region" description="Helical" evidence="6">
    <location>
        <begin position="51"/>
        <end position="70"/>
    </location>
</feature>
<accession>A0ABY5DUY4</accession>
<dbReference type="Pfam" id="PF01027">
    <property type="entry name" value="Bax1-I"/>
    <property type="match status" value="1"/>
</dbReference>
<dbReference type="Proteomes" id="UP001056035">
    <property type="component" value="Chromosome"/>
</dbReference>
<name>A0ABY5DUY4_9ACTN</name>
<evidence type="ECO:0000256" key="5">
    <source>
        <dbReference type="ARBA" id="ARBA00023136"/>
    </source>
</evidence>
<protein>
    <submittedName>
        <fullName evidence="7">Bax inhibitor-1 family protein</fullName>
    </submittedName>
</protein>
<evidence type="ECO:0000313" key="7">
    <source>
        <dbReference type="EMBL" id="UTI64846.1"/>
    </source>
</evidence>
<feature type="transmembrane region" description="Helical" evidence="6">
    <location>
        <begin position="77"/>
        <end position="101"/>
    </location>
</feature>
<evidence type="ECO:0000256" key="3">
    <source>
        <dbReference type="ARBA" id="ARBA00022692"/>
    </source>
</evidence>
<feature type="transmembrane region" description="Helical" evidence="6">
    <location>
        <begin position="23"/>
        <end position="45"/>
    </location>
</feature>
<dbReference type="EMBL" id="CP098502">
    <property type="protein sequence ID" value="UTI64846.1"/>
    <property type="molecule type" value="Genomic_DNA"/>
</dbReference>
<dbReference type="PANTHER" id="PTHR23291">
    <property type="entry name" value="BAX INHIBITOR-RELATED"/>
    <property type="match status" value="1"/>
</dbReference>
<keyword evidence="8" id="KW-1185">Reference proteome</keyword>
<evidence type="ECO:0000256" key="1">
    <source>
        <dbReference type="ARBA" id="ARBA00004141"/>
    </source>
</evidence>
<sequence>MPTFSDLTAGRVAAPSRTDSRAVFGQVMGLVAITCLFTALGAYLGRDAARGAGFLAFILAFGCLMGLPAANARSQQFGITLLFAVGALLGVGLGPILNYYANSDPGVVYQSAGATAGFIGVLGAYGYATRRDLSGMARGLFFALIGLLLFGLVTLFVSIPGGNIVYALLGLGVFGAYTVFDFNRLQRAGMDQATLIAASIFLDVVNVFQFMLMLFGGGGNRR</sequence>
<keyword evidence="5 6" id="KW-0472">Membrane</keyword>
<dbReference type="RefSeq" id="WP_254571543.1">
    <property type="nucleotide sequence ID" value="NZ_CP098502.1"/>
</dbReference>